<sequence>MYPLLESYLTFSDAKRTPGEAQTKLSVSEVENDMLLAAQKSEIVQSDLSATTSSQIFIFDFETPMSQLKKIDIMTAELAAVLDRGKCCARGRPIIVEWERHARHSAGLSLVR</sequence>
<dbReference type="AlphaFoldDB" id="A0A4C1TBN5"/>
<reference evidence="1 2" key="1">
    <citation type="journal article" date="2019" name="Commun. Biol.">
        <title>The bagworm genome reveals a unique fibroin gene that provides high tensile strength.</title>
        <authorList>
            <person name="Kono N."/>
            <person name="Nakamura H."/>
            <person name="Ohtoshi R."/>
            <person name="Tomita M."/>
            <person name="Numata K."/>
            <person name="Arakawa K."/>
        </authorList>
    </citation>
    <scope>NUCLEOTIDE SEQUENCE [LARGE SCALE GENOMIC DNA]</scope>
</reference>
<evidence type="ECO:0000313" key="1">
    <source>
        <dbReference type="EMBL" id="GBP11943.1"/>
    </source>
</evidence>
<protein>
    <submittedName>
        <fullName evidence="1">Uncharacterized protein</fullName>
    </submittedName>
</protein>
<name>A0A4C1TBN5_EUMVA</name>
<accession>A0A4C1TBN5</accession>
<dbReference type="OrthoDB" id="8123083at2759"/>
<keyword evidence="2" id="KW-1185">Reference proteome</keyword>
<dbReference type="EMBL" id="BGZK01000048">
    <property type="protein sequence ID" value="GBP11943.1"/>
    <property type="molecule type" value="Genomic_DNA"/>
</dbReference>
<evidence type="ECO:0000313" key="2">
    <source>
        <dbReference type="Proteomes" id="UP000299102"/>
    </source>
</evidence>
<dbReference type="Proteomes" id="UP000299102">
    <property type="component" value="Unassembled WGS sequence"/>
</dbReference>
<proteinExistence type="predicted"/>
<organism evidence="1 2">
    <name type="scientific">Eumeta variegata</name>
    <name type="common">Bagworm moth</name>
    <name type="synonym">Eumeta japonica</name>
    <dbReference type="NCBI Taxonomy" id="151549"/>
    <lineage>
        <taxon>Eukaryota</taxon>
        <taxon>Metazoa</taxon>
        <taxon>Ecdysozoa</taxon>
        <taxon>Arthropoda</taxon>
        <taxon>Hexapoda</taxon>
        <taxon>Insecta</taxon>
        <taxon>Pterygota</taxon>
        <taxon>Neoptera</taxon>
        <taxon>Endopterygota</taxon>
        <taxon>Lepidoptera</taxon>
        <taxon>Glossata</taxon>
        <taxon>Ditrysia</taxon>
        <taxon>Tineoidea</taxon>
        <taxon>Psychidae</taxon>
        <taxon>Oiketicinae</taxon>
        <taxon>Eumeta</taxon>
    </lineage>
</organism>
<comment type="caution">
    <text evidence="1">The sequence shown here is derived from an EMBL/GenBank/DDBJ whole genome shotgun (WGS) entry which is preliminary data.</text>
</comment>
<gene>
    <name evidence="1" type="ORF">EVAR_74563_1</name>
</gene>